<gene>
    <name evidence="2" type="ORF">WOSG25_090160</name>
</gene>
<dbReference type="OrthoDB" id="1695311at2"/>
<organism evidence="2 3">
    <name type="scientific">Weissella oryzae (strain DSM 25784 / JCM 18191 / LMG 30913 / SG25)</name>
    <dbReference type="NCBI Taxonomy" id="1329250"/>
    <lineage>
        <taxon>Bacteria</taxon>
        <taxon>Bacillati</taxon>
        <taxon>Bacillota</taxon>
        <taxon>Bacilli</taxon>
        <taxon>Lactobacillales</taxon>
        <taxon>Lactobacillaceae</taxon>
        <taxon>Weissella</taxon>
    </lineage>
</organism>
<protein>
    <recommendedName>
        <fullName evidence="1">Replication initiator A N-terminal domain-containing protein</fullName>
    </recommendedName>
</protein>
<dbReference type="eggNOG" id="ENOG503304N">
    <property type="taxonomic scope" value="Bacteria"/>
</dbReference>
<dbReference type="STRING" id="1329250.WOSG25_090160"/>
<dbReference type="Pfam" id="PF06970">
    <property type="entry name" value="RepA_N"/>
    <property type="match status" value="1"/>
</dbReference>
<proteinExistence type="predicted"/>
<dbReference type="RefSeq" id="WP_052348577.1">
    <property type="nucleotide sequence ID" value="NZ_DF820492.1"/>
</dbReference>
<evidence type="ECO:0000313" key="2">
    <source>
        <dbReference type="EMBL" id="GAK31319.1"/>
    </source>
</evidence>
<name>A0A069CV46_WEIOS</name>
<dbReference type="EMBL" id="DF820492">
    <property type="protein sequence ID" value="GAK31319.1"/>
    <property type="molecule type" value="Genomic_DNA"/>
</dbReference>
<dbReference type="AlphaFoldDB" id="A0A069CV46"/>
<evidence type="ECO:0000313" key="3">
    <source>
        <dbReference type="Proteomes" id="UP000030643"/>
    </source>
</evidence>
<dbReference type="Proteomes" id="UP000030643">
    <property type="component" value="Unassembled WGS sequence"/>
</dbReference>
<evidence type="ECO:0000259" key="1">
    <source>
        <dbReference type="Pfam" id="PF06970"/>
    </source>
</evidence>
<reference evidence="3" key="1">
    <citation type="journal article" date="2014" name="Genome Announc.">
        <title>Draft genome sequence of Weissella oryzae SG25T, isolated from fermented rice grains.</title>
        <authorList>
            <person name="Tanizawa Y."/>
            <person name="Fujisawa T."/>
            <person name="Mochizuki T."/>
            <person name="Kaminuma E."/>
            <person name="Suzuki Y."/>
            <person name="Nakamura Y."/>
            <person name="Tohno M."/>
        </authorList>
    </citation>
    <scope>NUCLEOTIDE SEQUENCE [LARGE SCALE GENOMIC DNA]</scope>
    <source>
        <strain evidence="3">DSM 25784 / JCM 18191 / LMG 30913 / SG25</strain>
    </source>
</reference>
<dbReference type="InterPro" id="IPR010724">
    <property type="entry name" value="RepA_N"/>
</dbReference>
<keyword evidence="3" id="KW-1185">Reference proteome</keyword>
<accession>A0A069CV46</accession>
<feature type="domain" description="Replication initiator A N-terminal" evidence="1">
    <location>
        <begin position="14"/>
        <end position="88"/>
    </location>
</feature>
<sequence>MERISFKQVQTSERFFQMPWALYEVDYYKKMTTDAKVMYGMLKDRFNLSVMNNWVDENGDVYLIFTIEKLQEMMNISKPTVIKVKKELKKYGLLEEVRQGLNKPNRIYVGMIKDVIHRVEPSDTKEVKNFNLQKSNNLTSRSKESLPQEVKNFNSNHTEVSNTTFNHTEIISFDDDEQINQSAGEELQIEEQVIAQNLKSEMGISYKALNPAQRNKLLELVKATDLEIVLAGIKRSGLAGGKSINYVVSTVETLENELQQKMAQTY</sequence>